<dbReference type="InterPro" id="IPR008620">
    <property type="entry name" value="FixH"/>
</dbReference>
<dbReference type="Pfam" id="PF05751">
    <property type="entry name" value="FixH"/>
    <property type="match status" value="1"/>
</dbReference>
<name>A0A365P151_9FLAO</name>
<reference evidence="2 3" key="1">
    <citation type="submission" date="2018-06" db="EMBL/GenBank/DDBJ databases">
        <title>Flavobacterium tibetense sp. nov., isolated from a wetland YonghuCo on Tibetan Plateau.</title>
        <authorList>
            <person name="Xing P."/>
            <person name="Phurbu D."/>
            <person name="Lu H."/>
        </authorList>
    </citation>
    <scope>NUCLEOTIDE SEQUENCE [LARGE SCALE GENOMIC DNA]</scope>
    <source>
        <strain evidence="2 3">YH5</strain>
    </source>
</reference>
<dbReference type="OrthoDB" id="1493774at2"/>
<dbReference type="EMBL" id="QLST01000008">
    <property type="protein sequence ID" value="RBA28246.1"/>
    <property type="molecule type" value="Genomic_DNA"/>
</dbReference>
<evidence type="ECO:0000313" key="3">
    <source>
        <dbReference type="Proteomes" id="UP000253319"/>
    </source>
</evidence>
<sequence length="148" mass="17167">MKINWGTGIVIAFGLFMTFILYFVFKVQTDSKYDNELVVEDYYQQEMKVQGNIEKKQNANALEQKVKISKSAEGIVVQFPADFDFQTIKGKVSLYRPSNQKLDFEIPISLSTSHLLIPKSNLVGGLWDITIEWEYNEVNYLNKESVYY</sequence>
<keyword evidence="1" id="KW-0812">Transmembrane</keyword>
<organism evidence="2 3">
    <name type="scientific">Flavobacterium tibetense</name>
    <dbReference type="NCBI Taxonomy" id="2233533"/>
    <lineage>
        <taxon>Bacteria</taxon>
        <taxon>Pseudomonadati</taxon>
        <taxon>Bacteroidota</taxon>
        <taxon>Flavobacteriia</taxon>
        <taxon>Flavobacteriales</taxon>
        <taxon>Flavobacteriaceae</taxon>
        <taxon>Flavobacterium</taxon>
    </lineage>
</organism>
<protein>
    <submittedName>
        <fullName evidence="2">Cytochrome C oxidase Cbb3</fullName>
    </submittedName>
</protein>
<accession>A0A365P151</accession>
<keyword evidence="1" id="KW-0472">Membrane</keyword>
<keyword evidence="3" id="KW-1185">Reference proteome</keyword>
<keyword evidence="1" id="KW-1133">Transmembrane helix</keyword>
<feature type="transmembrane region" description="Helical" evidence="1">
    <location>
        <begin position="6"/>
        <end position="25"/>
    </location>
</feature>
<dbReference type="AlphaFoldDB" id="A0A365P151"/>
<evidence type="ECO:0000256" key="1">
    <source>
        <dbReference type="SAM" id="Phobius"/>
    </source>
</evidence>
<evidence type="ECO:0000313" key="2">
    <source>
        <dbReference type="EMBL" id="RBA28246.1"/>
    </source>
</evidence>
<dbReference type="RefSeq" id="WP_113989012.1">
    <property type="nucleotide sequence ID" value="NZ_QLST01000008.1"/>
</dbReference>
<gene>
    <name evidence="2" type="ORF">DPN68_07380</name>
</gene>
<dbReference type="Proteomes" id="UP000253319">
    <property type="component" value="Unassembled WGS sequence"/>
</dbReference>
<proteinExistence type="predicted"/>
<comment type="caution">
    <text evidence="2">The sequence shown here is derived from an EMBL/GenBank/DDBJ whole genome shotgun (WGS) entry which is preliminary data.</text>
</comment>